<feature type="region of interest" description="Disordered" evidence="10">
    <location>
        <begin position="991"/>
        <end position="1036"/>
    </location>
</feature>
<keyword evidence="3" id="KW-0808">Transferase</keyword>
<dbReference type="PROSITE" id="PS50011">
    <property type="entry name" value="PROTEIN_KINASE_DOM"/>
    <property type="match status" value="1"/>
</dbReference>
<evidence type="ECO:0000256" key="6">
    <source>
        <dbReference type="ARBA" id="ARBA00022840"/>
    </source>
</evidence>
<dbReference type="Pfam" id="PF00072">
    <property type="entry name" value="Response_reg"/>
    <property type="match status" value="1"/>
</dbReference>
<dbReference type="PROSITE" id="PS50110">
    <property type="entry name" value="RESPONSE_REGULATORY"/>
    <property type="match status" value="1"/>
</dbReference>
<evidence type="ECO:0000256" key="5">
    <source>
        <dbReference type="ARBA" id="ARBA00022777"/>
    </source>
</evidence>
<dbReference type="Proteomes" id="UP001521222">
    <property type="component" value="Unassembled WGS sequence"/>
</dbReference>
<feature type="compositionally biased region" description="Polar residues" evidence="10">
    <location>
        <begin position="670"/>
        <end position="680"/>
    </location>
</feature>
<feature type="region of interest" description="Disordered" evidence="10">
    <location>
        <begin position="887"/>
        <end position="973"/>
    </location>
</feature>
<evidence type="ECO:0000313" key="16">
    <source>
        <dbReference type="Proteomes" id="UP001521222"/>
    </source>
</evidence>
<dbReference type="CDD" id="cd05611">
    <property type="entry name" value="STKc_Rim15_like"/>
    <property type="match status" value="1"/>
</dbReference>
<dbReference type="CDD" id="cd17546">
    <property type="entry name" value="REC_hyHK_CKI1_RcsC-like"/>
    <property type="match status" value="1"/>
</dbReference>
<feature type="compositionally biased region" description="Polar residues" evidence="10">
    <location>
        <begin position="633"/>
        <end position="642"/>
    </location>
</feature>
<keyword evidence="2" id="KW-0723">Serine/threonine-protein kinase</keyword>
<feature type="compositionally biased region" description="Polar residues" evidence="10">
    <location>
        <begin position="1301"/>
        <end position="1323"/>
    </location>
</feature>
<evidence type="ECO:0000259" key="13">
    <source>
        <dbReference type="PROSITE" id="PS50112"/>
    </source>
</evidence>
<keyword evidence="4" id="KW-0547">Nucleotide-binding</keyword>
<feature type="compositionally biased region" description="Polar residues" evidence="10">
    <location>
        <begin position="1439"/>
        <end position="1461"/>
    </location>
</feature>
<dbReference type="EC" id="2.7.11.1" evidence="1"/>
<dbReference type="PROSITE" id="PS00108">
    <property type="entry name" value="PROTEIN_KINASE_ST"/>
    <property type="match status" value="1"/>
</dbReference>
<feature type="compositionally biased region" description="Low complexity" evidence="10">
    <location>
        <begin position="321"/>
        <end position="334"/>
    </location>
</feature>
<feature type="compositionally biased region" description="Basic and acidic residues" evidence="10">
    <location>
        <begin position="1797"/>
        <end position="1807"/>
    </location>
</feature>
<feature type="region of interest" description="Disordered" evidence="10">
    <location>
        <begin position="132"/>
        <end position="156"/>
    </location>
</feature>
<feature type="region of interest" description="Disordered" evidence="10">
    <location>
        <begin position="19"/>
        <end position="39"/>
    </location>
</feature>
<feature type="domain" description="AGC-kinase C-terminal" evidence="14">
    <location>
        <begin position="1163"/>
        <end position="1284"/>
    </location>
</feature>
<accession>A0ABR3QR76</accession>
<feature type="compositionally biased region" description="Polar residues" evidence="10">
    <location>
        <begin position="521"/>
        <end position="533"/>
    </location>
</feature>
<feature type="region of interest" description="Disordered" evidence="10">
    <location>
        <begin position="484"/>
        <end position="680"/>
    </location>
</feature>
<dbReference type="InterPro" id="IPR011006">
    <property type="entry name" value="CheY-like_superfamily"/>
</dbReference>
<sequence length="1946" mass="212341">MYEVQPTTLAPPAVTALRKEATGSSAQQRVNMERTVSQDMREEREDLKEAAEHSLNIIMDLDLAGKVRYVSPSWREVVGTMSNDVVGKPVLDIIFAGKDGFAETIESVRKYDSRSHIARFSVRMGPHSILRRKRSKPAVGGEQQQSEPPSPTRADDEEEQILNLEAQGIMVYDRATGAESHTMWMVRPSVLREVTIDLPEELVESLGVGAEVLAHYLTGLAEQGANDPRNHPPPLPVLCRICERQITPWWFEKHSELCLQEHRAEMDVQMAQETLSEHRNAIVKVLDTLEVQARPSRAASADAVALIQPPEYHGHLIQPLSTPSSGTPSGRNSPASPPSRSRERSNASGFGHHRARSFAVRRPLARIVELVLDLCDTALEVNTPAIKDNIRAASEIRTQSPQSENRISQVLQWQSPTSGSSDFSEGLKLLCEDTSRLAKAKIDAVFRHRQILEYSERLRIEFDILVQECIEAAIIKAARIAAGEDSSSDDEQVEEEPQTDANDIPTGDEGIFPGSFDAPSAMTQALRNASDTSLPMRVGRRESSVADSTRSSSPRGGCQTPRSHAGAISIASQSNRRSMHFESDAGMESDTSMRSSVLSGPRRADSPANSELGLSRVASSRERKRKSLILPSVLSSRQQSPARTMHPAPPASPLRTTKPRLPSGADALQSPITSPVLHTTDFSSPAMSMAINHHRRQSSTAGSDGPRALSPRLLPVTQPQPRAVPPSIKDFEVVKPISKGAFGSVYLAKKKSTGEYYAIKVLKKADMVAKNQVTNVKAERAIMMWQGESDFVAKLYWTFSSKDYLYLVMEYLNGGDCASLIKVLGALPEDWAKKYLAEVVLGVEHLHSRSIVHRDLKPDNLLIDAKGHLKLTDFGLSRMGMIGRQKRALKSDPNEAAPDLLKTGPFHRAASGSSASRSASFDLNPSPSTTPSMTPALAGDLGQPSYFSLSRETSHSREKSRRTSGNRSDSADSDALQAMFRRFSIADLNFGPGQRSPIEEEDFSDNGSPDILAPTMSNSHVAQAQNQTPPATTHMPPPHMALFDPDDSNRKFVGTPDYLAPETIAGNGQDEVSDWWSLGCILFECLYGYPPFHADTPDEVFQNILARRIDWPSEEDDVYDISDDAKDLMNRLMCSDPAKRLGANAEEKYASGGEEIRAHPWFADLNWDTLRDDEASFIPAPENPEDTEYFDTRGAAMANFTPEFEDQGTSSAGTPSADYPDRPHDALSRVRSQVSVSTMKRGLIPLHIPAHVREGRTRRLSEPMATDDFGNFSYKNLPVLEKANKDVIQKLRAEAMLPQNKPGSALQSPTVTSPSPSLETSPMLSGPLKRTLSTNRAGGRPASPSMSGPASSPSRGSQPSSPLLVQFSTGQHHERRKTSSSSSTLSHSTSNPGSLQPGSFFDPARASGLRPSPEGTSPGKPSKIGPGMSASFSEKLGSSPRQSSSGPANSSPRARSQTVGSQDGDVVRELLPGHHKRRSQVLDVSPSSSDTEDSRAKALLRVQRRRQSSRRLSQISFGDGPFFRPLDVLICEDHPVSRLVMEKLLEKLRCRTLTVNNGSEAIRYAMGEVKFDIIMMEFRLPQVNGADVARMIRDTKNANTTTPIVAVTGYLKELQAPHYFDALIEKPPTIAKLTDTLGRLCQWKPPPPNWAPTQTYPSMMPSGLRQESTRQEDSPTVSNSSGYSQVPGSYRGSSREDSISSSFFGDSDSRTGEDVPVIIARQGTDDWRERDIAHAMSGLGISEHDAANADPKEIMQKRSGAPDLRPELPHENSAPAVLEAATIRRQRSAEQVGAKRRLLETRKHESAESGDDEDEELGHTTATKSRSPKTRPKSSSKLGIEMMRTNSRGSVISVETDMGASDSALASSPPPAITEDTAAEEREANLTTPDVPHMSLTPPEIFPAVPGKDVADIDMDADVGTPKQEDGAATPDPDPTPRASLANAGS</sequence>
<feature type="compositionally biased region" description="Low complexity" evidence="10">
    <location>
        <begin position="1337"/>
        <end position="1362"/>
    </location>
</feature>
<feature type="domain" description="Protein kinase" evidence="11">
    <location>
        <begin position="731"/>
        <end position="1162"/>
    </location>
</feature>
<dbReference type="PROSITE" id="PS50112">
    <property type="entry name" value="PAS"/>
    <property type="match status" value="1"/>
</dbReference>
<evidence type="ECO:0000259" key="12">
    <source>
        <dbReference type="PROSITE" id="PS50110"/>
    </source>
</evidence>
<comment type="catalytic activity">
    <reaction evidence="8">
        <text>L-seryl-[protein] + ATP = O-phospho-L-seryl-[protein] + ADP + H(+)</text>
        <dbReference type="Rhea" id="RHEA:17989"/>
        <dbReference type="Rhea" id="RHEA-COMP:9863"/>
        <dbReference type="Rhea" id="RHEA-COMP:11604"/>
        <dbReference type="ChEBI" id="CHEBI:15378"/>
        <dbReference type="ChEBI" id="CHEBI:29999"/>
        <dbReference type="ChEBI" id="CHEBI:30616"/>
        <dbReference type="ChEBI" id="CHEBI:83421"/>
        <dbReference type="ChEBI" id="CHEBI:456216"/>
        <dbReference type="EC" id="2.7.11.1"/>
    </reaction>
</comment>
<feature type="compositionally biased region" description="Low complexity" evidence="10">
    <location>
        <begin position="908"/>
        <end position="935"/>
    </location>
</feature>
<feature type="domain" description="Response regulatory" evidence="12">
    <location>
        <begin position="1527"/>
        <end position="1641"/>
    </location>
</feature>
<dbReference type="PROSITE" id="PS51285">
    <property type="entry name" value="AGC_KINASE_CTER"/>
    <property type="match status" value="1"/>
</dbReference>
<evidence type="ECO:0000256" key="9">
    <source>
        <dbReference type="PROSITE-ProRule" id="PRU00169"/>
    </source>
</evidence>
<comment type="caution">
    <text evidence="15">The sequence shown here is derived from an EMBL/GenBank/DDBJ whole genome shotgun (WGS) entry which is preliminary data.</text>
</comment>
<dbReference type="SMART" id="SM00448">
    <property type="entry name" value="REC"/>
    <property type="match status" value="1"/>
</dbReference>
<dbReference type="InterPro" id="IPR000014">
    <property type="entry name" value="PAS"/>
</dbReference>
<feature type="compositionally biased region" description="Low complexity" evidence="10">
    <location>
        <begin position="1379"/>
        <end position="1390"/>
    </location>
</feature>
<reference evidence="15 16" key="1">
    <citation type="submission" date="2024-02" db="EMBL/GenBank/DDBJ databases">
        <title>De novo assembly and annotation of 12 fungi associated with fruit tree decline syndrome in Ontario, Canada.</title>
        <authorList>
            <person name="Sulman M."/>
            <person name="Ellouze W."/>
            <person name="Ilyukhin E."/>
        </authorList>
    </citation>
    <scope>NUCLEOTIDE SEQUENCE [LARGE SCALE GENOMIC DNA]</scope>
    <source>
        <strain evidence="15 16">M97-236</strain>
    </source>
</reference>
<feature type="compositionally biased region" description="Polar residues" evidence="10">
    <location>
        <begin position="22"/>
        <end position="38"/>
    </location>
</feature>
<evidence type="ECO:0000256" key="10">
    <source>
        <dbReference type="SAM" id="MobiDB-lite"/>
    </source>
</evidence>
<dbReference type="InterPro" id="IPR000961">
    <property type="entry name" value="AGC-kinase_C"/>
</dbReference>
<dbReference type="Gene3D" id="3.30.450.20">
    <property type="entry name" value="PAS domain"/>
    <property type="match status" value="1"/>
</dbReference>
<keyword evidence="16" id="KW-1185">Reference proteome</keyword>
<feature type="region of interest" description="Disordered" evidence="10">
    <location>
        <begin position="1298"/>
        <end position="1495"/>
    </location>
</feature>
<gene>
    <name evidence="15" type="primary">RIM15</name>
    <name evidence="15" type="ORF">SLS59_008696</name>
</gene>
<dbReference type="InterPro" id="IPR001789">
    <property type="entry name" value="Sig_transdc_resp-reg_receiver"/>
</dbReference>
<dbReference type="InterPro" id="IPR000719">
    <property type="entry name" value="Prot_kinase_dom"/>
</dbReference>
<dbReference type="InterPro" id="IPR011009">
    <property type="entry name" value="Kinase-like_dom_sf"/>
</dbReference>
<dbReference type="SUPFAM" id="SSF55785">
    <property type="entry name" value="PYP-like sensor domain (PAS domain)"/>
    <property type="match status" value="1"/>
</dbReference>
<feature type="region of interest" description="Disordered" evidence="10">
    <location>
        <begin position="693"/>
        <end position="722"/>
    </location>
</feature>
<evidence type="ECO:0000256" key="2">
    <source>
        <dbReference type="ARBA" id="ARBA00022527"/>
    </source>
</evidence>
<organism evidence="15 16">
    <name type="scientific">Nothophoma quercina</name>
    <dbReference type="NCBI Taxonomy" id="749835"/>
    <lineage>
        <taxon>Eukaryota</taxon>
        <taxon>Fungi</taxon>
        <taxon>Dikarya</taxon>
        <taxon>Ascomycota</taxon>
        <taxon>Pezizomycotina</taxon>
        <taxon>Dothideomycetes</taxon>
        <taxon>Pleosporomycetidae</taxon>
        <taxon>Pleosporales</taxon>
        <taxon>Pleosporineae</taxon>
        <taxon>Didymellaceae</taxon>
        <taxon>Nothophoma</taxon>
    </lineage>
</organism>
<feature type="region of interest" description="Disordered" evidence="10">
    <location>
        <begin position="1204"/>
        <end position="1224"/>
    </location>
</feature>
<evidence type="ECO:0000256" key="7">
    <source>
        <dbReference type="ARBA" id="ARBA00047899"/>
    </source>
</evidence>
<feature type="region of interest" description="Disordered" evidence="10">
    <location>
        <begin position="1644"/>
        <end position="1711"/>
    </location>
</feature>
<dbReference type="EMBL" id="JAKIXB020000035">
    <property type="protein sequence ID" value="KAL1594646.1"/>
    <property type="molecule type" value="Genomic_DNA"/>
</dbReference>
<dbReference type="InterPro" id="IPR008271">
    <property type="entry name" value="Ser/Thr_kinase_AS"/>
</dbReference>
<evidence type="ECO:0000256" key="4">
    <source>
        <dbReference type="ARBA" id="ARBA00022741"/>
    </source>
</evidence>
<feature type="compositionally biased region" description="Polar residues" evidence="10">
    <location>
        <begin position="1015"/>
        <end position="1027"/>
    </location>
</feature>
<comment type="caution">
    <text evidence="9">Lacks conserved residue(s) required for the propagation of feature annotation.</text>
</comment>
<dbReference type="PANTHER" id="PTHR24356">
    <property type="entry name" value="SERINE/THREONINE-PROTEIN KINASE"/>
    <property type="match status" value="1"/>
</dbReference>
<feature type="compositionally biased region" description="Acidic residues" evidence="10">
    <location>
        <begin position="486"/>
        <end position="498"/>
    </location>
</feature>
<dbReference type="InterPro" id="IPR050236">
    <property type="entry name" value="Ser_Thr_kinase_AGC"/>
</dbReference>
<keyword evidence="5" id="KW-0418">Kinase</keyword>
<name>A0ABR3QR76_9PLEO</name>
<feature type="compositionally biased region" description="Polar residues" evidence="10">
    <location>
        <begin position="589"/>
        <end position="598"/>
    </location>
</feature>
<evidence type="ECO:0000259" key="11">
    <source>
        <dbReference type="PROSITE" id="PS50011"/>
    </source>
</evidence>
<dbReference type="SUPFAM" id="SSF52172">
    <property type="entry name" value="CheY-like"/>
    <property type="match status" value="1"/>
</dbReference>
<feature type="region of interest" description="Disordered" evidence="10">
    <location>
        <begin position="315"/>
        <end position="353"/>
    </location>
</feature>
<dbReference type="SMART" id="SM00133">
    <property type="entry name" value="S_TK_X"/>
    <property type="match status" value="1"/>
</dbReference>
<keyword evidence="6" id="KW-0067">ATP-binding</keyword>
<dbReference type="SUPFAM" id="SSF56112">
    <property type="entry name" value="Protein kinase-like (PK-like)"/>
    <property type="match status" value="1"/>
</dbReference>
<dbReference type="InterPro" id="IPR035965">
    <property type="entry name" value="PAS-like_dom_sf"/>
</dbReference>
<dbReference type="SMART" id="SM00220">
    <property type="entry name" value="S_TKc"/>
    <property type="match status" value="1"/>
</dbReference>
<feature type="compositionally biased region" description="Polar residues" evidence="10">
    <location>
        <begin position="1674"/>
        <end position="1687"/>
    </location>
</feature>
<proteinExistence type="predicted"/>
<evidence type="ECO:0000259" key="14">
    <source>
        <dbReference type="PROSITE" id="PS51285"/>
    </source>
</evidence>
<evidence type="ECO:0000313" key="15">
    <source>
        <dbReference type="EMBL" id="KAL1594646.1"/>
    </source>
</evidence>
<feature type="region of interest" description="Disordered" evidence="10">
    <location>
        <begin position="1785"/>
        <end position="1946"/>
    </location>
</feature>
<evidence type="ECO:0000256" key="1">
    <source>
        <dbReference type="ARBA" id="ARBA00012513"/>
    </source>
</evidence>
<feature type="domain" description="PAS" evidence="13">
    <location>
        <begin position="43"/>
        <end position="94"/>
    </location>
</feature>
<evidence type="ECO:0000256" key="8">
    <source>
        <dbReference type="ARBA" id="ARBA00048679"/>
    </source>
</evidence>
<protein>
    <recommendedName>
        <fullName evidence="1">non-specific serine/threonine protein kinase</fullName>
        <ecNumber evidence="1">2.7.11.1</ecNumber>
    </recommendedName>
</protein>
<evidence type="ECO:0000256" key="3">
    <source>
        <dbReference type="ARBA" id="ARBA00022679"/>
    </source>
</evidence>
<dbReference type="Gene3D" id="1.10.510.10">
    <property type="entry name" value="Transferase(Phosphotransferase) domain 1"/>
    <property type="match status" value="2"/>
</dbReference>
<dbReference type="Gene3D" id="3.30.200.20">
    <property type="entry name" value="Phosphorylase Kinase, domain 1"/>
    <property type="match status" value="1"/>
</dbReference>
<dbReference type="Gene3D" id="3.40.50.2300">
    <property type="match status" value="1"/>
</dbReference>
<feature type="compositionally biased region" description="Polar residues" evidence="10">
    <location>
        <begin position="545"/>
        <end position="554"/>
    </location>
</feature>
<dbReference type="PANTHER" id="PTHR24356:SF1">
    <property type="entry name" value="SERINE_THREONINE-PROTEIN KINASE GREATWALL"/>
    <property type="match status" value="1"/>
</dbReference>
<comment type="catalytic activity">
    <reaction evidence="7">
        <text>L-threonyl-[protein] + ATP = O-phospho-L-threonyl-[protein] + ADP + H(+)</text>
        <dbReference type="Rhea" id="RHEA:46608"/>
        <dbReference type="Rhea" id="RHEA-COMP:11060"/>
        <dbReference type="Rhea" id="RHEA-COMP:11605"/>
        <dbReference type="ChEBI" id="CHEBI:15378"/>
        <dbReference type="ChEBI" id="CHEBI:30013"/>
        <dbReference type="ChEBI" id="CHEBI:30616"/>
        <dbReference type="ChEBI" id="CHEBI:61977"/>
        <dbReference type="ChEBI" id="CHEBI:456216"/>
        <dbReference type="EC" id="2.7.11.1"/>
    </reaction>
</comment>
<dbReference type="Pfam" id="PF00069">
    <property type="entry name" value="Pkinase"/>
    <property type="match status" value="2"/>
</dbReference>